<sequence>MEEKTTCPNLSFFNDYITANKQHFKDPPAKQVGRVNVKEFFMNSPRGNMKYHTNI</sequence>
<accession>A0AAP0NQ15</accession>
<dbReference type="AlphaFoldDB" id="A0AAP0NQ15"/>
<evidence type="ECO:0000313" key="2">
    <source>
        <dbReference type="Proteomes" id="UP001420932"/>
    </source>
</evidence>
<dbReference type="EMBL" id="JBBNAF010000009">
    <property type="protein sequence ID" value="KAK9113665.1"/>
    <property type="molecule type" value="Genomic_DNA"/>
</dbReference>
<proteinExistence type="predicted"/>
<comment type="caution">
    <text evidence="1">The sequence shown here is derived from an EMBL/GenBank/DDBJ whole genome shotgun (WGS) entry which is preliminary data.</text>
</comment>
<gene>
    <name evidence="1" type="ORF">Syun_020462</name>
</gene>
<dbReference type="Proteomes" id="UP001420932">
    <property type="component" value="Unassembled WGS sequence"/>
</dbReference>
<evidence type="ECO:0000313" key="1">
    <source>
        <dbReference type="EMBL" id="KAK9113665.1"/>
    </source>
</evidence>
<keyword evidence="2" id="KW-1185">Reference proteome</keyword>
<name>A0AAP0NQ15_9MAGN</name>
<protein>
    <submittedName>
        <fullName evidence="1">Uncharacterized protein</fullName>
    </submittedName>
</protein>
<reference evidence="1 2" key="1">
    <citation type="submission" date="2024-01" db="EMBL/GenBank/DDBJ databases">
        <title>Genome assemblies of Stephania.</title>
        <authorList>
            <person name="Yang L."/>
        </authorList>
    </citation>
    <scope>NUCLEOTIDE SEQUENCE [LARGE SCALE GENOMIC DNA]</scope>
    <source>
        <strain evidence="1">YNDBR</strain>
        <tissue evidence="1">Leaf</tissue>
    </source>
</reference>
<organism evidence="1 2">
    <name type="scientific">Stephania yunnanensis</name>
    <dbReference type="NCBI Taxonomy" id="152371"/>
    <lineage>
        <taxon>Eukaryota</taxon>
        <taxon>Viridiplantae</taxon>
        <taxon>Streptophyta</taxon>
        <taxon>Embryophyta</taxon>
        <taxon>Tracheophyta</taxon>
        <taxon>Spermatophyta</taxon>
        <taxon>Magnoliopsida</taxon>
        <taxon>Ranunculales</taxon>
        <taxon>Menispermaceae</taxon>
        <taxon>Menispermoideae</taxon>
        <taxon>Cissampelideae</taxon>
        <taxon>Stephania</taxon>
    </lineage>
</organism>